<organism evidence="1 2">
    <name type="scientific">Homarus americanus</name>
    <name type="common">American lobster</name>
    <dbReference type="NCBI Taxonomy" id="6706"/>
    <lineage>
        <taxon>Eukaryota</taxon>
        <taxon>Metazoa</taxon>
        <taxon>Ecdysozoa</taxon>
        <taxon>Arthropoda</taxon>
        <taxon>Crustacea</taxon>
        <taxon>Multicrustacea</taxon>
        <taxon>Malacostraca</taxon>
        <taxon>Eumalacostraca</taxon>
        <taxon>Eucarida</taxon>
        <taxon>Decapoda</taxon>
        <taxon>Pleocyemata</taxon>
        <taxon>Astacidea</taxon>
        <taxon>Nephropoidea</taxon>
        <taxon>Nephropidae</taxon>
        <taxon>Homarus</taxon>
    </lineage>
</organism>
<dbReference type="AlphaFoldDB" id="A0A8J5TIE8"/>
<gene>
    <name evidence="1" type="ORF">Hamer_G001397</name>
</gene>
<sequence length="146" mass="16653">MKALSTLKDWCGDEDAHVEELLMNLINGPPVKITYGEGLQDLADELQACICSFESMDSLETLEHLLVKKSIIEGLPGRLQERYEIAVLEHPLTRYGHLKIRDIWQFIQNRAKEAKRAHTPYTSLRYGEKDRSSKQAITLLTNDVGE</sequence>
<name>A0A8J5TIE8_HOMAM</name>
<reference evidence="1" key="1">
    <citation type="journal article" date="2021" name="Sci. Adv.">
        <title>The American lobster genome reveals insights on longevity, neural, and immune adaptations.</title>
        <authorList>
            <person name="Polinski J.M."/>
            <person name="Zimin A.V."/>
            <person name="Clark K.F."/>
            <person name="Kohn A.B."/>
            <person name="Sadowski N."/>
            <person name="Timp W."/>
            <person name="Ptitsyn A."/>
            <person name="Khanna P."/>
            <person name="Romanova D.Y."/>
            <person name="Williams P."/>
            <person name="Greenwood S.J."/>
            <person name="Moroz L.L."/>
            <person name="Walt D.R."/>
            <person name="Bodnar A.G."/>
        </authorList>
    </citation>
    <scope>NUCLEOTIDE SEQUENCE</scope>
    <source>
        <strain evidence="1">GMGI-L3</strain>
    </source>
</reference>
<accession>A0A8J5TIE8</accession>
<evidence type="ECO:0000313" key="2">
    <source>
        <dbReference type="Proteomes" id="UP000747542"/>
    </source>
</evidence>
<dbReference type="Proteomes" id="UP000747542">
    <property type="component" value="Unassembled WGS sequence"/>
</dbReference>
<evidence type="ECO:0000313" key="1">
    <source>
        <dbReference type="EMBL" id="KAG7175336.1"/>
    </source>
</evidence>
<proteinExistence type="predicted"/>
<comment type="caution">
    <text evidence="1">The sequence shown here is derived from an EMBL/GenBank/DDBJ whole genome shotgun (WGS) entry which is preliminary data.</text>
</comment>
<keyword evidence="2" id="KW-1185">Reference proteome</keyword>
<protein>
    <submittedName>
        <fullName evidence="1">Uncharacterized protein</fullName>
    </submittedName>
</protein>
<dbReference type="EMBL" id="JAHLQT010006108">
    <property type="protein sequence ID" value="KAG7175336.1"/>
    <property type="molecule type" value="Genomic_DNA"/>
</dbReference>